<dbReference type="GO" id="GO:0015031">
    <property type="term" value="P:protein transport"/>
    <property type="evidence" value="ECO:0007669"/>
    <property type="project" value="UniProtKB-KW"/>
</dbReference>
<proteinExistence type="inferred from homology"/>
<evidence type="ECO:0000256" key="11">
    <source>
        <dbReference type="ARBA" id="ARBA00022989"/>
    </source>
</evidence>
<keyword evidence="17" id="KW-0968">Cytoplasmic vesicle</keyword>
<keyword evidence="15 18" id="KW-0472">Membrane</keyword>
<dbReference type="GO" id="GO:0030659">
    <property type="term" value="C:cytoplasmic vesicle membrane"/>
    <property type="evidence" value="ECO:0007669"/>
    <property type="project" value="UniProtKB-SubCell"/>
</dbReference>
<dbReference type="GeneID" id="7838220"/>
<evidence type="ECO:0000259" key="20">
    <source>
        <dbReference type="PROSITE" id="PS51914"/>
    </source>
</evidence>
<dbReference type="KEGG" id="tet:TTHERM_00218690"/>
<feature type="transmembrane region" description="Helical" evidence="18">
    <location>
        <begin position="203"/>
        <end position="221"/>
    </location>
</feature>
<accession>I7M2F6</accession>
<evidence type="ECO:0000256" key="2">
    <source>
        <dbReference type="ARBA" id="ARBA00004358"/>
    </source>
</evidence>
<dbReference type="PANTHER" id="PTHR15071">
    <property type="entry name" value="MANNOSE-6-PHOSPHATE RECEPTOR FAMILY MEMBER"/>
    <property type="match status" value="1"/>
</dbReference>
<evidence type="ECO:0000256" key="19">
    <source>
        <dbReference type="SAM" id="SignalP"/>
    </source>
</evidence>
<dbReference type="GO" id="GO:0034045">
    <property type="term" value="C:phagophore assembly site membrane"/>
    <property type="evidence" value="ECO:0007669"/>
    <property type="project" value="UniProtKB-SubCell"/>
</dbReference>
<dbReference type="InParanoid" id="I7M2F6"/>
<evidence type="ECO:0000256" key="12">
    <source>
        <dbReference type="ARBA" id="ARBA00023006"/>
    </source>
</evidence>
<gene>
    <name evidence="21" type="ORF">TTHERM_00218690</name>
</gene>
<protein>
    <recommendedName>
        <fullName evidence="6">Autophagy-related protein 27</fullName>
    </recommendedName>
</protein>
<dbReference type="InterPro" id="IPR009011">
    <property type="entry name" value="Man6P_isomerase_rcpt-bd_dom_sf"/>
</dbReference>
<evidence type="ECO:0000256" key="16">
    <source>
        <dbReference type="ARBA" id="ARBA00023157"/>
    </source>
</evidence>
<evidence type="ECO:0000256" key="14">
    <source>
        <dbReference type="ARBA" id="ARBA00023128"/>
    </source>
</evidence>
<dbReference type="RefSeq" id="XP_001020541.1">
    <property type="nucleotide sequence ID" value="XM_001020541.3"/>
</dbReference>
<keyword evidence="11 18" id="KW-1133">Transmembrane helix</keyword>
<evidence type="ECO:0000313" key="21">
    <source>
        <dbReference type="EMBL" id="EAS00296.1"/>
    </source>
</evidence>
<evidence type="ECO:0000256" key="6">
    <source>
        <dbReference type="ARBA" id="ARBA00013776"/>
    </source>
</evidence>
<dbReference type="GO" id="GO:0006914">
    <property type="term" value="P:autophagy"/>
    <property type="evidence" value="ECO:0007669"/>
    <property type="project" value="UniProtKB-KW"/>
</dbReference>
<dbReference type="Pfam" id="PF09451">
    <property type="entry name" value="ATG27"/>
    <property type="match status" value="1"/>
</dbReference>
<dbReference type="Gene3D" id="2.70.130.10">
    <property type="entry name" value="Mannose-6-phosphate receptor binding domain"/>
    <property type="match status" value="1"/>
</dbReference>
<dbReference type="GO" id="GO:0000139">
    <property type="term" value="C:Golgi membrane"/>
    <property type="evidence" value="ECO:0007669"/>
    <property type="project" value="UniProtKB-SubCell"/>
</dbReference>
<evidence type="ECO:0000256" key="15">
    <source>
        <dbReference type="ARBA" id="ARBA00023136"/>
    </source>
</evidence>
<feature type="chain" id="PRO_5003712015" description="Autophagy-related protein 27" evidence="19">
    <location>
        <begin position="24"/>
        <end position="285"/>
    </location>
</feature>
<dbReference type="EMBL" id="GG662621">
    <property type="protein sequence ID" value="EAS00296.1"/>
    <property type="molecule type" value="Genomic_DNA"/>
</dbReference>
<organism evidence="21 22">
    <name type="scientific">Tetrahymena thermophila (strain SB210)</name>
    <dbReference type="NCBI Taxonomy" id="312017"/>
    <lineage>
        <taxon>Eukaryota</taxon>
        <taxon>Sar</taxon>
        <taxon>Alveolata</taxon>
        <taxon>Ciliophora</taxon>
        <taxon>Intramacronucleata</taxon>
        <taxon>Oligohymenophorea</taxon>
        <taxon>Hymenostomatida</taxon>
        <taxon>Tetrahymenina</taxon>
        <taxon>Tetrahymenidae</taxon>
        <taxon>Tetrahymena</taxon>
    </lineage>
</organism>
<keyword evidence="13" id="KW-0333">Golgi apparatus</keyword>
<dbReference type="InterPro" id="IPR018939">
    <property type="entry name" value="Autophagy-rel_prot_27"/>
</dbReference>
<evidence type="ECO:0000256" key="5">
    <source>
        <dbReference type="ARBA" id="ARBA00005363"/>
    </source>
</evidence>
<comment type="similarity">
    <text evidence="5">Belongs to the ATG27 family.</text>
</comment>
<keyword evidence="16" id="KW-1015">Disulfide bond</keyword>
<dbReference type="HOGENOM" id="CLU_978201_0_0_1"/>
<dbReference type="PANTHER" id="PTHR15071:SF13">
    <property type="entry name" value="AUTOPHAGY-RELATED PROTEIN 27"/>
    <property type="match status" value="1"/>
</dbReference>
<dbReference type="PROSITE" id="PS51914">
    <property type="entry name" value="MRH"/>
    <property type="match status" value="1"/>
</dbReference>
<sequence>MRNTNRLSQILFILGVLSLIAVGKELPCQWQSPSTGEKYDFSSLYKKDGYQIKDSSNTMGMFDLFYVTNVCETVACQGVDVSVYEGLQILGEITQNCDIMTNANEMNYDFVNSDNPKVGVQWTYRGDTCILPPTISYDDQGNIKTTPNASTDIKTSTFQVICSEDQSSNWTVDTTDSCHLKFTIQSPYGCEGAARGSYQNFKILIFIILSAGIYFAVGSYINKRKYGLTGVESLPNHGFWTDFPYLVNDGFKLTLLKTTSVIRYFKAKGTTSSSEQSSTGTYNTI</sequence>
<comment type="subcellular location">
    <subcellularLocation>
        <location evidence="2">Cytoplasmic vesicle membrane</location>
        <topology evidence="2">Single-pass type I membrane protein</topology>
    </subcellularLocation>
    <subcellularLocation>
        <location evidence="3">Golgi apparatus membrane</location>
    </subcellularLocation>
    <subcellularLocation>
        <location evidence="1">Mitochondrion membrane</location>
        <topology evidence="1">Single-pass membrane protein</topology>
    </subcellularLocation>
    <subcellularLocation>
        <location evidence="4">Preautophagosomal structure membrane</location>
        <topology evidence="4">Single-pass type I membrane protein</topology>
    </subcellularLocation>
</comment>
<evidence type="ECO:0000256" key="3">
    <source>
        <dbReference type="ARBA" id="ARBA00004394"/>
    </source>
</evidence>
<keyword evidence="14" id="KW-0496">Mitochondrion</keyword>
<keyword evidence="22" id="KW-1185">Reference proteome</keyword>
<evidence type="ECO:0000256" key="9">
    <source>
        <dbReference type="ARBA" id="ARBA00022729"/>
    </source>
</evidence>
<evidence type="ECO:0000256" key="18">
    <source>
        <dbReference type="SAM" id="Phobius"/>
    </source>
</evidence>
<dbReference type="OrthoDB" id="10252009at2759"/>
<dbReference type="eggNOG" id="ENOG502SFMA">
    <property type="taxonomic scope" value="Eukaryota"/>
</dbReference>
<feature type="signal peptide" evidence="19">
    <location>
        <begin position="1"/>
        <end position="23"/>
    </location>
</feature>
<dbReference type="SUPFAM" id="SSF50911">
    <property type="entry name" value="Mannose 6-phosphate receptor domain"/>
    <property type="match status" value="1"/>
</dbReference>
<evidence type="ECO:0000256" key="8">
    <source>
        <dbReference type="ARBA" id="ARBA00022692"/>
    </source>
</evidence>
<dbReference type="Proteomes" id="UP000009168">
    <property type="component" value="Unassembled WGS sequence"/>
</dbReference>
<feature type="domain" description="MRH" evidence="20">
    <location>
        <begin position="26"/>
        <end position="192"/>
    </location>
</feature>
<dbReference type="GO" id="GO:0031966">
    <property type="term" value="C:mitochondrial membrane"/>
    <property type="evidence" value="ECO:0007669"/>
    <property type="project" value="UniProtKB-SubCell"/>
</dbReference>
<reference evidence="22" key="1">
    <citation type="journal article" date="2006" name="PLoS Biol.">
        <title>Macronuclear genome sequence of the ciliate Tetrahymena thermophila, a model eukaryote.</title>
        <authorList>
            <person name="Eisen J.A."/>
            <person name="Coyne R.S."/>
            <person name="Wu M."/>
            <person name="Wu D."/>
            <person name="Thiagarajan M."/>
            <person name="Wortman J.R."/>
            <person name="Badger J.H."/>
            <person name="Ren Q."/>
            <person name="Amedeo P."/>
            <person name="Jones K.M."/>
            <person name="Tallon L.J."/>
            <person name="Delcher A.L."/>
            <person name="Salzberg S.L."/>
            <person name="Silva J.C."/>
            <person name="Haas B.J."/>
            <person name="Majoros W.H."/>
            <person name="Farzad M."/>
            <person name="Carlton J.M."/>
            <person name="Smith R.K. Jr."/>
            <person name="Garg J."/>
            <person name="Pearlman R.E."/>
            <person name="Karrer K.M."/>
            <person name="Sun L."/>
            <person name="Manning G."/>
            <person name="Elde N.C."/>
            <person name="Turkewitz A.P."/>
            <person name="Asai D.J."/>
            <person name="Wilkes D.E."/>
            <person name="Wang Y."/>
            <person name="Cai H."/>
            <person name="Collins K."/>
            <person name="Stewart B.A."/>
            <person name="Lee S.R."/>
            <person name="Wilamowska K."/>
            <person name="Weinberg Z."/>
            <person name="Ruzzo W.L."/>
            <person name="Wloga D."/>
            <person name="Gaertig J."/>
            <person name="Frankel J."/>
            <person name="Tsao C.-C."/>
            <person name="Gorovsky M.A."/>
            <person name="Keeling P.J."/>
            <person name="Waller R.F."/>
            <person name="Patron N.J."/>
            <person name="Cherry J.M."/>
            <person name="Stover N.A."/>
            <person name="Krieger C.J."/>
            <person name="del Toro C."/>
            <person name="Ryder H.F."/>
            <person name="Williamson S.C."/>
            <person name="Barbeau R.A."/>
            <person name="Hamilton E.P."/>
            <person name="Orias E."/>
        </authorList>
    </citation>
    <scope>NUCLEOTIDE SEQUENCE [LARGE SCALE GENOMIC DNA]</scope>
    <source>
        <strain evidence="22">SB210</strain>
    </source>
</reference>
<keyword evidence="7" id="KW-0813">Transport</keyword>
<evidence type="ECO:0000256" key="4">
    <source>
        <dbReference type="ARBA" id="ARBA00004472"/>
    </source>
</evidence>
<dbReference type="AlphaFoldDB" id="I7M2F6"/>
<dbReference type="OMA" id="QTMLLYI"/>
<keyword evidence="10" id="KW-0653">Protein transport</keyword>
<evidence type="ECO:0000256" key="7">
    <source>
        <dbReference type="ARBA" id="ARBA00022448"/>
    </source>
</evidence>
<evidence type="ECO:0000256" key="1">
    <source>
        <dbReference type="ARBA" id="ARBA00004304"/>
    </source>
</evidence>
<dbReference type="InterPro" id="IPR044865">
    <property type="entry name" value="MRH_dom"/>
</dbReference>
<keyword evidence="12" id="KW-0072">Autophagy</keyword>
<name>I7M2F6_TETTS</name>
<keyword evidence="8 18" id="KW-0812">Transmembrane</keyword>
<keyword evidence="9 19" id="KW-0732">Signal</keyword>
<evidence type="ECO:0000313" key="22">
    <source>
        <dbReference type="Proteomes" id="UP000009168"/>
    </source>
</evidence>
<evidence type="ECO:0000256" key="17">
    <source>
        <dbReference type="ARBA" id="ARBA00023329"/>
    </source>
</evidence>
<evidence type="ECO:0000256" key="10">
    <source>
        <dbReference type="ARBA" id="ARBA00022927"/>
    </source>
</evidence>
<evidence type="ECO:0000256" key="13">
    <source>
        <dbReference type="ARBA" id="ARBA00023034"/>
    </source>
</evidence>